<evidence type="ECO:0000256" key="2">
    <source>
        <dbReference type="ARBA" id="ARBA00022491"/>
    </source>
</evidence>
<dbReference type="EMBL" id="JANVFT010000006">
    <property type="protein sequence ID" value="KAJ4500242.1"/>
    <property type="molecule type" value="Genomic_DNA"/>
</dbReference>
<feature type="compositionally biased region" description="Low complexity" evidence="6">
    <location>
        <begin position="1047"/>
        <end position="1063"/>
    </location>
</feature>
<keyword evidence="5" id="KW-0539">Nucleus</keyword>
<feature type="region of interest" description="Disordered" evidence="6">
    <location>
        <begin position="226"/>
        <end position="391"/>
    </location>
</feature>
<keyword evidence="2" id="KW-0678">Repressor</keyword>
<feature type="compositionally biased region" description="Low complexity" evidence="6">
    <location>
        <begin position="1397"/>
        <end position="1415"/>
    </location>
</feature>
<feature type="region of interest" description="Disordered" evidence="6">
    <location>
        <begin position="847"/>
        <end position="897"/>
    </location>
</feature>
<feature type="compositionally biased region" description="Low complexity" evidence="6">
    <location>
        <begin position="1353"/>
        <end position="1375"/>
    </location>
</feature>
<feature type="compositionally biased region" description="Basic residues" evidence="6">
    <location>
        <begin position="100"/>
        <end position="110"/>
    </location>
</feature>
<feature type="compositionally biased region" description="Polar residues" evidence="6">
    <location>
        <begin position="232"/>
        <end position="243"/>
    </location>
</feature>
<keyword evidence="3" id="KW-0805">Transcription regulation</keyword>
<feature type="region of interest" description="Disordered" evidence="6">
    <location>
        <begin position="434"/>
        <end position="565"/>
    </location>
</feature>
<feature type="compositionally biased region" description="Basic residues" evidence="6">
    <location>
        <begin position="353"/>
        <end position="372"/>
    </location>
</feature>
<gene>
    <name evidence="7" type="ORF">C8R41DRAFT_810708</name>
</gene>
<feature type="compositionally biased region" description="Acidic residues" evidence="6">
    <location>
        <begin position="542"/>
        <end position="563"/>
    </location>
</feature>
<reference evidence="7" key="1">
    <citation type="submission" date="2022-08" db="EMBL/GenBank/DDBJ databases">
        <title>A Global Phylogenomic Analysis of the Shiitake Genus Lentinula.</title>
        <authorList>
            <consortium name="DOE Joint Genome Institute"/>
            <person name="Sierra-Patev S."/>
            <person name="Min B."/>
            <person name="Naranjo-Ortiz M."/>
            <person name="Looney B."/>
            <person name="Konkel Z."/>
            <person name="Slot J.C."/>
            <person name="Sakamoto Y."/>
            <person name="Steenwyk J.L."/>
            <person name="Rokas A."/>
            <person name="Carro J."/>
            <person name="Camarero S."/>
            <person name="Ferreira P."/>
            <person name="Molpeceres G."/>
            <person name="Ruiz-Duenas F.J."/>
            <person name="Serrano A."/>
            <person name="Henrissat B."/>
            <person name="Drula E."/>
            <person name="Hughes K.W."/>
            <person name="Mata J.L."/>
            <person name="Ishikawa N.K."/>
            <person name="Vargas-Isla R."/>
            <person name="Ushijima S."/>
            <person name="Smith C.A."/>
            <person name="Ahrendt S."/>
            <person name="Andreopoulos W."/>
            <person name="He G."/>
            <person name="Labutti K."/>
            <person name="Lipzen A."/>
            <person name="Ng V."/>
            <person name="Riley R."/>
            <person name="Sandor L."/>
            <person name="Barry K."/>
            <person name="Martinez A.T."/>
            <person name="Xiao Y."/>
            <person name="Gibbons J.G."/>
            <person name="Terashima K."/>
            <person name="Grigoriev I.V."/>
            <person name="Hibbett D.S."/>
        </authorList>
    </citation>
    <scope>NUCLEOTIDE SEQUENCE</scope>
    <source>
        <strain evidence="7">RHP3577 ss4</strain>
    </source>
</reference>
<organism evidence="7 8">
    <name type="scientific">Lentinula lateritia</name>
    <dbReference type="NCBI Taxonomy" id="40482"/>
    <lineage>
        <taxon>Eukaryota</taxon>
        <taxon>Fungi</taxon>
        <taxon>Dikarya</taxon>
        <taxon>Basidiomycota</taxon>
        <taxon>Agaricomycotina</taxon>
        <taxon>Agaricomycetes</taxon>
        <taxon>Agaricomycetidae</taxon>
        <taxon>Agaricales</taxon>
        <taxon>Marasmiineae</taxon>
        <taxon>Omphalotaceae</taxon>
        <taxon>Lentinula</taxon>
    </lineage>
</organism>
<feature type="compositionally biased region" description="Acidic residues" evidence="6">
    <location>
        <begin position="48"/>
        <end position="61"/>
    </location>
</feature>
<feature type="region of interest" description="Disordered" evidence="6">
    <location>
        <begin position="1518"/>
        <end position="1557"/>
    </location>
</feature>
<accession>A0ABQ8VV27</accession>
<feature type="compositionally biased region" description="Polar residues" evidence="6">
    <location>
        <begin position="1241"/>
        <end position="1262"/>
    </location>
</feature>
<feature type="compositionally biased region" description="Polar residues" evidence="6">
    <location>
        <begin position="1439"/>
        <end position="1453"/>
    </location>
</feature>
<dbReference type="InterPro" id="IPR013907">
    <property type="entry name" value="Sds3"/>
</dbReference>
<feature type="region of interest" description="Disordered" evidence="6">
    <location>
        <begin position="914"/>
        <end position="1067"/>
    </location>
</feature>
<feature type="compositionally biased region" description="Polar residues" evidence="6">
    <location>
        <begin position="979"/>
        <end position="997"/>
    </location>
</feature>
<proteinExistence type="predicted"/>
<feature type="compositionally biased region" description="Basic and acidic residues" evidence="6">
    <location>
        <begin position="1213"/>
        <end position="1224"/>
    </location>
</feature>
<evidence type="ECO:0000313" key="7">
    <source>
        <dbReference type="EMBL" id="KAJ4500242.1"/>
    </source>
</evidence>
<evidence type="ECO:0000256" key="6">
    <source>
        <dbReference type="SAM" id="MobiDB-lite"/>
    </source>
</evidence>
<protein>
    <submittedName>
        <fullName evidence="7">Uncharacterized protein</fullName>
    </submittedName>
</protein>
<feature type="compositionally biased region" description="Basic residues" evidence="6">
    <location>
        <begin position="1173"/>
        <end position="1190"/>
    </location>
</feature>
<keyword evidence="4" id="KW-0804">Transcription</keyword>
<feature type="compositionally biased region" description="Low complexity" evidence="6">
    <location>
        <begin position="1332"/>
        <end position="1342"/>
    </location>
</feature>
<feature type="compositionally biased region" description="Basic and acidic residues" evidence="6">
    <location>
        <begin position="1095"/>
        <end position="1136"/>
    </location>
</feature>
<comment type="subcellular location">
    <subcellularLocation>
        <location evidence="1">Nucleus</location>
    </subcellularLocation>
</comment>
<feature type="compositionally biased region" description="Low complexity" evidence="6">
    <location>
        <begin position="76"/>
        <end position="99"/>
    </location>
</feature>
<evidence type="ECO:0000256" key="4">
    <source>
        <dbReference type="ARBA" id="ARBA00023163"/>
    </source>
</evidence>
<feature type="compositionally biased region" description="Polar residues" evidence="6">
    <location>
        <begin position="1533"/>
        <end position="1543"/>
    </location>
</feature>
<evidence type="ECO:0000256" key="5">
    <source>
        <dbReference type="ARBA" id="ARBA00023242"/>
    </source>
</evidence>
<evidence type="ECO:0000256" key="1">
    <source>
        <dbReference type="ARBA" id="ARBA00004123"/>
    </source>
</evidence>
<feature type="compositionally biased region" description="Low complexity" evidence="6">
    <location>
        <begin position="1283"/>
        <end position="1293"/>
    </location>
</feature>
<feature type="region of interest" description="Disordered" evidence="6">
    <location>
        <begin position="1095"/>
        <end position="1464"/>
    </location>
</feature>
<dbReference type="SMART" id="SM01401">
    <property type="entry name" value="Sds3"/>
    <property type="match status" value="1"/>
</dbReference>
<comment type="caution">
    <text evidence="7">The sequence shown here is derived from an EMBL/GenBank/DDBJ whole genome shotgun (WGS) entry which is preliminary data.</text>
</comment>
<feature type="compositionally biased region" description="Low complexity" evidence="6">
    <location>
        <begin position="341"/>
        <end position="352"/>
    </location>
</feature>
<evidence type="ECO:0000313" key="8">
    <source>
        <dbReference type="Proteomes" id="UP001150217"/>
    </source>
</evidence>
<dbReference type="Proteomes" id="UP001150217">
    <property type="component" value="Unassembled WGS sequence"/>
</dbReference>
<sequence length="1557" mass="167701">MGGSTNSLDSLSSPSPSPPPSLSRAEGSVLGSASTKPKSAEPAAGLDSDSELSELTEEEQDEKQKHKQKQKKSEISSLSPGAARSSSSNRRGTASTMRGGPRRGGRKKRSTLVPAPMWGWAMYGSEQDTENHNAGGEEIEGDDGKEAAHILHNHISAPNPLDVLTSAALSAENSEQAFARLKSDSQETEEEEEKLIDVSEVVTVPADGDIDMAELVTTNRSTVVANGIASPRASTPDSIASSRPSPPSNVPQVAYASTPRIPAGASTTEDEDDNTDIEENEVEPDEQPKSILTAKSRYKPNLRIDASAQLPSQIPYNSVGTPPSSFPPNISVSDKSPITPSSTTATATNSKAKASRGGRGRGRGRGRARTRGMRVAVPLEADRPPASGIDEVGTLGVNIQIPPSKEDAMDIEVNVDDATARNFKSKLTKVAAFKDETLESEEGTSLADVNKVMLDPDPDPSDKSDAEPEPDVEVDVDQDVDAPSDVSDGEDEKEDDDDEGEGEDEKDDVDELEVDEVQDDDDKEDDDKDDEDKEVSDKEDVEKDIDDDDRSEINLEDEEEESDLQPAHRVEALDMLAIVELKFALLREKLYMEKMEELAWEESLVASGEHPELIFIQSELLSRKNKRLELSERKCTFEIANITKRRKIDEDATWSSWKHQRDELQTDMIAENNRKRRKLERERRAVDRPQTARRIPFPPSFDFLPPAPTLRQIVDSFPFANSDRIIRNHRHKSLRKTQSSKSQIQQNHFHRILHGINTHATPGLTVAYPELSTLSSSESQGDLENLLSITGARRSGPGSTQTNTMGMGMNMSVGNNGLNMDMNINLPIYEQGVHGPPVGLGHVYTPGSGTHNGSNPIRERLGPGSSSLSHGPGPARRIVSGPGTLSGSSLSSQSTVGMGHVHEPPFVVGGLPPPPMGIGGGSESLLPSFGPSRSMGGVGPRSGSTAGLKSGSAGGGVDREREIRSVPSGSGGSGGRSSFHNGQSQHLFSDHSTTTNGAFPESEHQRDGDVVIPSSASSSVHGIHGRQVSSSTHFGPPGPGIGGGGPPSVSSPRKRSISPIGPSVGIGLNSIKGNGQWMGPGMGMGGFGTGHRWEAEEHERELERTEHTDAGDIRGQERDRDRERDRERDRDRDQHIVHQHRHIQQEQQHARPQSAGALNAPSHVHPYPDQTPHHHHHVRPHHHHIVHHHGPSSVGNNTSLTVVRGPSLSPRMRRGDLERERENGNRPPRTIVHRHPPTEVVNLTSSKLTPVGHSTSHFSSNRIPDDSPLEYHERQRDGRRMNGGRPSSGSGLRLLDERERERDRDRDRNQASTMPLVSGLNFQAPTNGVAISSSASSSRPPSWNAINRDDPYRPNSMHSSSSRRPSSSNASSSSPIHTHGSILPGPSLIATSSTISPPRTRALPPRAASPAVAAANDTGPLGQAESRIYSPPPYRERSPLTTSQIQTNPSHNAITKVPPSSSPPPTNALVSLVLPTNIGTLLPPSSLPMSTPASASSFGPSNIDKNSAFVKNINATVTSPLSISPPNPSISNRTTDASLSPSTPKRMAMEQMEDGHS</sequence>
<name>A0ABQ8VV27_9AGAR</name>
<feature type="compositionally biased region" description="Basic and acidic residues" evidence="6">
    <location>
        <begin position="1294"/>
        <end position="1309"/>
    </location>
</feature>
<keyword evidence="8" id="KW-1185">Reference proteome</keyword>
<feature type="compositionally biased region" description="Acidic residues" evidence="6">
    <location>
        <begin position="268"/>
        <end position="285"/>
    </location>
</feature>
<feature type="compositionally biased region" description="Basic and acidic residues" evidence="6">
    <location>
        <begin position="1263"/>
        <end position="1280"/>
    </location>
</feature>
<feature type="compositionally biased region" description="Acidic residues" evidence="6">
    <location>
        <begin position="467"/>
        <end position="534"/>
    </location>
</feature>
<evidence type="ECO:0000256" key="3">
    <source>
        <dbReference type="ARBA" id="ARBA00023015"/>
    </source>
</evidence>
<feature type="compositionally biased region" description="Low complexity" evidence="6">
    <location>
        <begin position="862"/>
        <end position="897"/>
    </location>
</feature>
<feature type="compositionally biased region" description="Polar residues" evidence="6">
    <location>
        <begin position="1310"/>
        <end position="1331"/>
    </location>
</feature>
<feature type="region of interest" description="Disordered" evidence="6">
    <location>
        <begin position="1"/>
        <end position="141"/>
    </location>
</feature>
<feature type="compositionally biased region" description="Polar residues" evidence="6">
    <location>
        <begin position="309"/>
        <end position="340"/>
    </location>
</feature>
<dbReference type="Pfam" id="PF08598">
    <property type="entry name" value="Sds3"/>
    <property type="match status" value="1"/>
</dbReference>